<feature type="domain" description="TRIP4/RQT4 C2HC5-type zinc finger" evidence="2">
    <location>
        <begin position="81"/>
        <end position="131"/>
    </location>
</feature>
<dbReference type="OrthoDB" id="338816at2759"/>
<organism evidence="3 4">
    <name type="scientific">Thanatephorus cucumeris (strain AG1-IB / isolate 7/3/14)</name>
    <name type="common">Lettuce bottom rot fungus</name>
    <name type="synonym">Rhizoctonia solani</name>
    <dbReference type="NCBI Taxonomy" id="1108050"/>
    <lineage>
        <taxon>Eukaryota</taxon>
        <taxon>Fungi</taxon>
        <taxon>Dikarya</taxon>
        <taxon>Basidiomycota</taxon>
        <taxon>Agaricomycotina</taxon>
        <taxon>Agaricomycetes</taxon>
        <taxon>Cantharellales</taxon>
        <taxon>Ceratobasidiaceae</taxon>
        <taxon>Rhizoctonia</taxon>
        <taxon>Rhizoctonia solani AG-1</taxon>
    </lineage>
</organism>
<feature type="compositionally biased region" description="Basic residues" evidence="1">
    <location>
        <begin position="279"/>
        <end position="289"/>
    </location>
</feature>
<reference evidence="3 4" key="1">
    <citation type="submission" date="2014-11" db="EMBL/GenBank/DDBJ databases">
        <authorList>
            <person name="Wibberg Daniel"/>
        </authorList>
    </citation>
    <scope>NUCLEOTIDE SEQUENCE [LARGE SCALE GENOMIC DNA]</scope>
    <source>
        <strain evidence="3">Rhizoctonia solani AG1-IB 7/3/14</strain>
    </source>
</reference>
<feature type="compositionally biased region" description="Low complexity" evidence="1">
    <location>
        <begin position="262"/>
        <end position="274"/>
    </location>
</feature>
<feature type="compositionally biased region" description="Polar residues" evidence="1">
    <location>
        <begin position="203"/>
        <end position="219"/>
    </location>
</feature>
<feature type="region of interest" description="Disordered" evidence="1">
    <location>
        <begin position="248"/>
        <end position="305"/>
    </location>
</feature>
<dbReference type="EMBL" id="LN679120">
    <property type="protein sequence ID" value="CEL56234.1"/>
    <property type="molecule type" value="Genomic_DNA"/>
</dbReference>
<evidence type="ECO:0000259" key="2">
    <source>
        <dbReference type="Pfam" id="PF06221"/>
    </source>
</evidence>
<gene>
    <name evidence="3" type="ORF">RSOLAG1IB_07650</name>
</gene>
<dbReference type="AlphaFoldDB" id="A0A0B7FH30"/>
<dbReference type="GO" id="GO:0008270">
    <property type="term" value="F:zinc ion binding"/>
    <property type="evidence" value="ECO:0007669"/>
    <property type="project" value="InterPro"/>
</dbReference>
<feature type="region of interest" description="Disordered" evidence="1">
    <location>
        <begin position="1"/>
        <end position="52"/>
    </location>
</feature>
<protein>
    <recommendedName>
        <fullName evidence="2">TRIP4/RQT4 C2HC5-type zinc finger domain-containing protein</fullName>
    </recommendedName>
</protein>
<dbReference type="GO" id="GO:0180022">
    <property type="term" value="C:RQC-trigger complex"/>
    <property type="evidence" value="ECO:0007669"/>
    <property type="project" value="InterPro"/>
</dbReference>
<evidence type="ECO:0000256" key="1">
    <source>
        <dbReference type="SAM" id="MobiDB-lite"/>
    </source>
</evidence>
<feature type="region of interest" description="Disordered" evidence="1">
    <location>
        <begin position="203"/>
        <end position="230"/>
    </location>
</feature>
<sequence>MSRNKQTSTAWASKKQGGGSLTSDLLAPGRPSPTPQSQPKRPKGQTLPSGLPKSVEVKRLEQLIDEVSTGVVDSRAANHPGCFCLARTHALSPYVPICVHCGIVLCSLHNPTLPCPSCSSPLLPPATRNALLLQLQEELALQLQKEDEKLADEMRMAKEIELHNSGGGIFPTLTGKPEPKPAQNLPRKVISIGSGKKTTVSTFISVPSPAASTPNSGRTSPVEERIPPPPQTAVIVELDPELKILQRQRPWVDLRDPTPMYQPKQPEQQPQGEQSRGGGRGRKRGRGRGRGSGNDGARTVPGSGN</sequence>
<dbReference type="STRING" id="1108050.A0A0B7FH30"/>
<feature type="compositionally biased region" description="Polar residues" evidence="1">
    <location>
        <begin position="1"/>
        <end position="11"/>
    </location>
</feature>
<dbReference type="GO" id="GO:0005634">
    <property type="term" value="C:nucleus"/>
    <property type="evidence" value="ECO:0007669"/>
    <property type="project" value="InterPro"/>
</dbReference>
<evidence type="ECO:0000313" key="4">
    <source>
        <dbReference type="Proteomes" id="UP000059188"/>
    </source>
</evidence>
<keyword evidence="4" id="KW-1185">Reference proteome</keyword>
<evidence type="ECO:0000313" key="3">
    <source>
        <dbReference type="EMBL" id="CEL56234.1"/>
    </source>
</evidence>
<dbReference type="Proteomes" id="UP000059188">
    <property type="component" value="Unassembled WGS sequence"/>
</dbReference>
<accession>A0A0B7FH30</accession>
<dbReference type="Pfam" id="PF06221">
    <property type="entry name" value="zf-C2HC5"/>
    <property type="match status" value="1"/>
</dbReference>
<name>A0A0B7FH30_THACB</name>
<dbReference type="GO" id="GO:0072344">
    <property type="term" value="P:rescue of stalled ribosome"/>
    <property type="evidence" value="ECO:0007669"/>
    <property type="project" value="InterPro"/>
</dbReference>
<dbReference type="InterPro" id="IPR009349">
    <property type="entry name" value="TRIP4/RQT4_C2HC5_Znf"/>
</dbReference>
<proteinExistence type="predicted"/>